<reference evidence="3 4" key="1">
    <citation type="submission" date="2019-02" db="EMBL/GenBank/DDBJ databases">
        <title>Halonotius sp. a new haloqrchaeon isolated from saline water.</title>
        <authorList>
            <person name="Duran-Viseras A."/>
            <person name="Sanchez-Porro C."/>
            <person name="Ventosa A."/>
        </authorList>
    </citation>
    <scope>NUCLEOTIDE SEQUENCE [LARGE SCALE GENOMIC DNA]</scope>
    <source>
        <strain evidence="3 4">F9-27</strain>
    </source>
</reference>
<dbReference type="OrthoDB" id="342204at2157"/>
<evidence type="ECO:0000313" key="3">
    <source>
        <dbReference type="EMBL" id="TQQ78848.1"/>
    </source>
</evidence>
<organism evidence="3 4">
    <name type="scientific">Halonotius roseus</name>
    <dbReference type="NCBI Taxonomy" id="2511997"/>
    <lineage>
        <taxon>Archaea</taxon>
        <taxon>Methanobacteriati</taxon>
        <taxon>Methanobacteriota</taxon>
        <taxon>Stenosarchaea group</taxon>
        <taxon>Halobacteria</taxon>
        <taxon>Halobacteriales</taxon>
        <taxon>Haloferacaceae</taxon>
        <taxon>Halonotius</taxon>
    </lineage>
</organism>
<dbReference type="Pfam" id="PF26445">
    <property type="entry name" value="DUF8124"/>
    <property type="match status" value="1"/>
</dbReference>
<sequence length="111" mass="12156">MSDGSDDEEAMAVDADSDGDRFIVGVHVTESELRFVVHVPSEIDSGWRDPDEFQQLVEEITWQHLDQETTLQTIATNGEPGETVTLGSVTLQPDGTIVDHELSTPTADEES</sequence>
<dbReference type="RefSeq" id="WP_142444326.1">
    <property type="nucleotide sequence ID" value="NZ_SESI01000004.1"/>
</dbReference>
<evidence type="ECO:0000256" key="1">
    <source>
        <dbReference type="SAM" id="MobiDB-lite"/>
    </source>
</evidence>
<feature type="domain" description="DUF8124" evidence="2">
    <location>
        <begin position="18"/>
        <end position="105"/>
    </location>
</feature>
<name>A0A544QKL0_9EURY</name>
<proteinExistence type="predicted"/>
<accession>A0A544QKL0</accession>
<dbReference type="Proteomes" id="UP000315385">
    <property type="component" value="Unassembled WGS sequence"/>
</dbReference>
<evidence type="ECO:0000259" key="2">
    <source>
        <dbReference type="Pfam" id="PF26445"/>
    </source>
</evidence>
<feature type="region of interest" description="Disordered" evidence="1">
    <location>
        <begin position="92"/>
        <end position="111"/>
    </location>
</feature>
<dbReference type="AlphaFoldDB" id="A0A544QKL0"/>
<protein>
    <recommendedName>
        <fullName evidence="2">DUF8124 domain-containing protein</fullName>
    </recommendedName>
</protein>
<gene>
    <name evidence="3" type="ORF">EWF95_11995</name>
</gene>
<evidence type="ECO:0000313" key="4">
    <source>
        <dbReference type="Proteomes" id="UP000315385"/>
    </source>
</evidence>
<dbReference type="InterPro" id="IPR058437">
    <property type="entry name" value="DUF8124"/>
</dbReference>
<keyword evidence="4" id="KW-1185">Reference proteome</keyword>
<dbReference type="EMBL" id="SESI01000004">
    <property type="protein sequence ID" value="TQQ78848.1"/>
    <property type="molecule type" value="Genomic_DNA"/>
</dbReference>
<comment type="caution">
    <text evidence="3">The sequence shown here is derived from an EMBL/GenBank/DDBJ whole genome shotgun (WGS) entry which is preliminary data.</text>
</comment>